<comment type="similarity">
    <text evidence="1">Belongs to the sigma-70 factor family. ECF subfamily.</text>
</comment>
<dbReference type="InterPro" id="IPR036388">
    <property type="entry name" value="WH-like_DNA-bd_sf"/>
</dbReference>
<dbReference type="InterPro" id="IPR013325">
    <property type="entry name" value="RNA_pol_sigma_r2"/>
</dbReference>
<keyword evidence="5" id="KW-0804">Transcription</keyword>
<evidence type="ECO:0000256" key="1">
    <source>
        <dbReference type="ARBA" id="ARBA00010641"/>
    </source>
</evidence>
<dbReference type="CDD" id="cd06171">
    <property type="entry name" value="Sigma70_r4"/>
    <property type="match status" value="1"/>
</dbReference>
<dbReference type="Pfam" id="PF08281">
    <property type="entry name" value="Sigma70_r4_2"/>
    <property type="match status" value="1"/>
</dbReference>
<proteinExistence type="inferred from homology"/>
<dbReference type="GO" id="GO:0006352">
    <property type="term" value="P:DNA-templated transcription initiation"/>
    <property type="evidence" value="ECO:0007669"/>
    <property type="project" value="InterPro"/>
</dbReference>
<dbReference type="OrthoDB" id="9780326at2"/>
<dbReference type="EMBL" id="ABIA03000004">
    <property type="protein sequence ID" value="EDQ32316.2"/>
    <property type="molecule type" value="Genomic_DNA"/>
</dbReference>
<keyword evidence="4" id="KW-0238">DNA-binding</keyword>
<evidence type="ECO:0000313" key="8">
    <source>
        <dbReference type="EMBL" id="EDQ32316.2"/>
    </source>
</evidence>
<dbReference type="AlphaFoldDB" id="A9DBX9"/>
<dbReference type="SUPFAM" id="SSF88946">
    <property type="entry name" value="Sigma2 domain of RNA polymerase sigma factors"/>
    <property type="match status" value="1"/>
</dbReference>
<dbReference type="InterPro" id="IPR013324">
    <property type="entry name" value="RNA_pol_sigma_r3/r4-like"/>
</dbReference>
<name>A9DBX9_HOEPD</name>
<evidence type="ECO:0000256" key="5">
    <source>
        <dbReference type="ARBA" id="ARBA00023163"/>
    </source>
</evidence>
<sequence length="188" mass="21217">MKPRTGTEEPTDQDLADRASIGDRNAFAMLVERHYDFIHGVAWKWCRDRSAAEDIAQDVCLRLGFAIRTWRKESAFTTWLYRLIINAAHDHARFLARELRKAQALAVHANALGEELETYQPSHSDAVWAAVGTLPEKQRDAMLLVYGEELNHADAAAVMGCAESTVSYHLHTARKRLKTLLQTSGDEQ</sequence>
<dbReference type="SUPFAM" id="SSF88659">
    <property type="entry name" value="Sigma3 and sigma4 domains of RNA polymerase sigma factors"/>
    <property type="match status" value="1"/>
</dbReference>
<gene>
    <name evidence="8" type="ORF">HPDFL43_12643</name>
</gene>
<dbReference type="InterPro" id="IPR013249">
    <property type="entry name" value="RNA_pol_sigma70_r4_t2"/>
</dbReference>
<evidence type="ECO:0000313" key="9">
    <source>
        <dbReference type="Proteomes" id="UP000004291"/>
    </source>
</evidence>
<reference evidence="8 9" key="1">
    <citation type="submission" date="2007-10" db="EMBL/GenBank/DDBJ databases">
        <authorList>
            <person name="Wagner-Dobler I."/>
            <person name="Ferriera S."/>
            <person name="Johnson J."/>
            <person name="Kravitz S."/>
            <person name="Beeson K."/>
            <person name="Sutton G."/>
            <person name="Rogers Y.-H."/>
            <person name="Friedman R."/>
            <person name="Frazier M."/>
            <person name="Venter J.C."/>
        </authorList>
    </citation>
    <scope>NUCLEOTIDE SEQUENCE [LARGE SCALE GENOMIC DNA]</scope>
    <source>
        <strain evidence="8 9">DFL-43</strain>
    </source>
</reference>
<dbReference type="NCBIfam" id="TIGR02937">
    <property type="entry name" value="sigma70-ECF"/>
    <property type="match status" value="1"/>
</dbReference>
<dbReference type="eggNOG" id="COG1595">
    <property type="taxonomic scope" value="Bacteria"/>
</dbReference>
<organism evidence="8 9">
    <name type="scientific">Hoeflea phototrophica (strain DSM 17068 / NCIMB 14078 / DFL-43)</name>
    <dbReference type="NCBI Taxonomy" id="411684"/>
    <lineage>
        <taxon>Bacteria</taxon>
        <taxon>Pseudomonadati</taxon>
        <taxon>Pseudomonadota</taxon>
        <taxon>Alphaproteobacteria</taxon>
        <taxon>Hyphomicrobiales</taxon>
        <taxon>Rhizobiaceae</taxon>
        <taxon>Hoeflea</taxon>
    </lineage>
</organism>
<dbReference type="Gene3D" id="1.10.1740.10">
    <property type="match status" value="1"/>
</dbReference>
<keyword evidence="2" id="KW-0805">Transcription regulation</keyword>
<dbReference type="RefSeq" id="WP_040450321.1">
    <property type="nucleotide sequence ID" value="NZ_CM002917.1"/>
</dbReference>
<dbReference type="PANTHER" id="PTHR43133:SF8">
    <property type="entry name" value="RNA POLYMERASE SIGMA FACTOR HI_1459-RELATED"/>
    <property type="match status" value="1"/>
</dbReference>
<feature type="domain" description="RNA polymerase sigma-70 region 2" evidence="6">
    <location>
        <begin position="30"/>
        <end position="96"/>
    </location>
</feature>
<feature type="domain" description="RNA polymerase sigma factor 70 region 4 type 2" evidence="7">
    <location>
        <begin position="125"/>
        <end position="177"/>
    </location>
</feature>
<dbReference type="GO" id="GO:0003677">
    <property type="term" value="F:DNA binding"/>
    <property type="evidence" value="ECO:0007669"/>
    <property type="project" value="UniProtKB-KW"/>
</dbReference>
<accession>A9DBX9</accession>
<keyword evidence="9" id="KW-1185">Reference proteome</keyword>
<reference evidence="8 9" key="2">
    <citation type="submission" date="2012-06" db="EMBL/GenBank/DDBJ databases">
        <authorList>
            <person name="Fiebig A."/>
        </authorList>
    </citation>
    <scope>NUCLEOTIDE SEQUENCE [LARGE SCALE GENOMIC DNA]</scope>
    <source>
        <strain evidence="8 9">DFL-43</strain>
    </source>
</reference>
<evidence type="ECO:0000259" key="6">
    <source>
        <dbReference type="Pfam" id="PF04542"/>
    </source>
</evidence>
<evidence type="ECO:0000256" key="3">
    <source>
        <dbReference type="ARBA" id="ARBA00023082"/>
    </source>
</evidence>
<evidence type="ECO:0000256" key="4">
    <source>
        <dbReference type="ARBA" id="ARBA00023125"/>
    </source>
</evidence>
<evidence type="ECO:0000256" key="2">
    <source>
        <dbReference type="ARBA" id="ARBA00023015"/>
    </source>
</evidence>
<dbReference type="Proteomes" id="UP000004291">
    <property type="component" value="Chromosome"/>
</dbReference>
<dbReference type="Pfam" id="PF04542">
    <property type="entry name" value="Sigma70_r2"/>
    <property type="match status" value="1"/>
</dbReference>
<dbReference type="Gene3D" id="1.10.10.10">
    <property type="entry name" value="Winged helix-like DNA-binding domain superfamily/Winged helix DNA-binding domain"/>
    <property type="match status" value="1"/>
</dbReference>
<evidence type="ECO:0000259" key="7">
    <source>
        <dbReference type="Pfam" id="PF08281"/>
    </source>
</evidence>
<comment type="caution">
    <text evidence="8">The sequence shown here is derived from an EMBL/GenBank/DDBJ whole genome shotgun (WGS) entry which is preliminary data.</text>
</comment>
<keyword evidence="3" id="KW-0731">Sigma factor</keyword>
<dbReference type="InterPro" id="IPR007627">
    <property type="entry name" value="RNA_pol_sigma70_r2"/>
</dbReference>
<dbReference type="InterPro" id="IPR014284">
    <property type="entry name" value="RNA_pol_sigma-70_dom"/>
</dbReference>
<dbReference type="InterPro" id="IPR039425">
    <property type="entry name" value="RNA_pol_sigma-70-like"/>
</dbReference>
<protein>
    <submittedName>
        <fullName evidence="8">RNA polymerase sigma factor, sigma-70 family</fullName>
    </submittedName>
</protein>
<dbReference type="HOGENOM" id="CLU_047691_3_0_5"/>
<dbReference type="GO" id="GO:0016987">
    <property type="term" value="F:sigma factor activity"/>
    <property type="evidence" value="ECO:0007669"/>
    <property type="project" value="UniProtKB-KW"/>
</dbReference>
<dbReference type="STRING" id="411684.HPDFL43_12643"/>
<dbReference type="PANTHER" id="PTHR43133">
    <property type="entry name" value="RNA POLYMERASE ECF-TYPE SIGMA FACTO"/>
    <property type="match status" value="1"/>
</dbReference>